<dbReference type="InterPro" id="IPR000086">
    <property type="entry name" value="NUDIX_hydrolase_dom"/>
</dbReference>
<sequence length="153" mass="17602">MNLLDKRFNFSGSKIALLKDDQILTVLRDDIPTIPYPNTWDLPGGGREGNETPFECVQREVFEELGITISKESIGWVKAYPGLIDLTKDSVFMVGEISQDQIDKIVFGDEGQGWKMMPIEYFLSDDQVYESLKGRLRDWMSQESKRDKMIDEI</sequence>
<comment type="similarity">
    <text evidence="1">Belongs to the Nudix hydrolase family.</text>
</comment>
<dbReference type="Pfam" id="PF00293">
    <property type="entry name" value="NUDIX"/>
    <property type="match status" value="1"/>
</dbReference>
<gene>
    <name evidence="4" type="ORF">BU202_07525</name>
</gene>
<dbReference type="GO" id="GO:0016787">
    <property type="term" value="F:hydrolase activity"/>
    <property type="evidence" value="ECO:0007669"/>
    <property type="project" value="UniProtKB-KW"/>
</dbReference>
<reference evidence="5" key="1">
    <citation type="submission" date="2016-12" db="EMBL/GenBank/DDBJ databases">
        <authorList>
            <person name="Gulvik C.A."/>
        </authorList>
    </citation>
    <scope>NUCLEOTIDE SEQUENCE [LARGE SCALE GENOMIC DNA]</scope>
    <source>
        <strain evidence="5">NED12-00049-6B</strain>
    </source>
</reference>
<dbReference type="Proteomes" id="UP000186890">
    <property type="component" value="Unassembled WGS sequence"/>
</dbReference>
<name>A0A1Q8E6S1_9STRE</name>
<keyword evidence="5" id="KW-1185">Reference proteome</keyword>
<keyword evidence="2" id="KW-0378">Hydrolase</keyword>
<evidence type="ECO:0000313" key="5">
    <source>
        <dbReference type="Proteomes" id="UP000186890"/>
    </source>
</evidence>
<dbReference type="PANTHER" id="PTHR43736">
    <property type="entry name" value="ADP-RIBOSE PYROPHOSPHATASE"/>
    <property type="match status" value="1"/>
</dbReference>
<evidence type="ECO:0000259" key="3">
    <source>
        <dbReference type="PROSITE" id="PS51462"/>
    </source>
</evidence>
<dbReference type="Gene3D" id="3.90.79.10">
    <property type="entry name" value="Nucleoside Triphosphate Pyrophosphohydrolase"/>
    <property type="match status" value="1"/>
</dbReference>
<feature type="domain" description="Nudix hydrolase" evidence="3">
    <location>
        <begin position="5"/>
        <end position="142"/>
    </location>
</feature>
<comment type="caution">
    <text evidence="4">The sequence shown here is derived from an EMBL/GenBank/DDBJ whole genome shotgun (WGS) entry which is preliminary data.</text>
</comment>
<dbReference type="AlphaFoldDB" id="A0A1Q8E6S1"/>
<protein>
    <submittedName>
        <fullName evidence="4">DNA mismatch repair protein MutT</fullName>
    </submittedName>
</protein>
<evidence type="ECO:0000256" key="2">
    <source>
        <dbReference type="ARBA" id="ARBA00022801"/>
    </source>
</evidence>
<dbReference type="PANTHER" id="PTHR43736:SF1">
    <property type="entry name" value="DIHYDRONEOPTERIN TRIPHOSPHATE DIPHOSPHATASE"/>
    <property type="match status" value="1"/>
</dbReference>
<organism evidence="4 5">
    <name type="scientific">Streptococcus cuniculi</name>
    <dbReference type="NCBI Taxonomy" id="1432788"/>
    <lineage>
        <taxon>Bacteria</taxon>
        <taxon>Bacillati</taxon>
        <taxon>Bacillota</taxon>
        <taxon>Bacilli</taxon>
        <taxon>Lactobacillales</taxon>
        <taxon>Streptococcaceae</taxon>
        <taxon>Streptococcus</taxon>
    </lineage>
</organism>
<dbReference type="CDD" id="cd04682">
    <property type="entry name" value="NUDIX_Hydrolase"/>
    <property type="match status" value="1"/>
</dbReference>
<dbReference type="InterPro" id="IPR015797">
    <property type="entry name" value="NUDIX_hydrolase-like_dom_sf"/>
</dbReference>
<dbReference type="RefSeq" id="WP_075105175.1">
    <property type="nucleotide sequence ID" value="NZ_MSJM01000006.1"/>
</dbReference>
<dbReference type="PROSITE" id="PS00893">
    <property type="entry name" value="NUDIX_BOX"/>
    <property type="match status" value="1"/>
</dbReference>
<dbReference type="OrthoDB" id="9131041at2"/>
<dbReference type="PROSITE" id="PS51462">
    <property type="entry name" value="NUDIX"/>
    <property type="match status" value="1"/>
</dbReference>
<accession>A0A1Q8E6S1</accession>
<dbReference type="SUPFAM" id="SSF55811">
    <property type="entry name" value="Nudix"/>
    <property type="match status" value="1"/>
</dbReference>
<evidence type="ECO:0000313" key="4">
    <source>
        <dbReference type="EMBL" id="OLF47499.1"/>
    </source>
</evidence>
<evidence type="ECO:0000256" key="1">
    <source>
        <dbReference type="ARBA" id="ARBA00005582"/>
    </source>
</evidence>
<dbReference type="EMBL" id="MSJM01000006">
    <property type="protein sequence ID" value="OLF47499.1"/>
    <property type="molecule type" value="Genomic_DNA"/>
</dbReference>
<dbReference type="InterPro" id="IPR020084">
    <property type="entry name" value="NUDIX_hydrolase_CS"/>
</dbReference>
<proteinExistence type="inferred from homology"/>